<dbReference type="SUPFAM" id="SSF48403">
    <property type="entry name" value="Ankyrin repeat"/>
    <property type="match status" value="2"/>
</dbReference>
<evidence type="ECO:0000313" key="3">
    <source>
        <dbReference type="Proteomes" id="UP001610563"/>
    </source>
</evidence>
<dbReference type="InterPro" id="IPR036770">
    <property type="entry name" value="Ankyrin_rpt-contain_sf"/>
</dbReference>
<accession>A0ABR4FMH0</accession>
<organism evidence="2 3">
    <name type="scientific">Aspergillus keveii</name>
    <dbReference type="NCBI Taxonomy" id="714993"/>
    <lineage>
        <taxon>Eukaryota</taxon>
        <taxon>Fungi</taxon>
        <taxon>Dikarya</taxon>
        <taxon>Ascomycota</taxon>
        <taxon>Pezizomycotina</taxon>
        <taxon>Eurotiomycetes</taxon>
        <taxon>Eurotiomycetidae</taxon>
        <taxon>Eurotiales</taxon>
        <taxon>Aspergillaceae</taxon>
        <taxon>Aspergillus</taxon>
        <taxon>Aspergillus subgen. Nidulantes</taxon>
    </lineage>
</organism>
<reference evidence="2 3" key="1">
    <citation type="submission" date="2024-07" db="EMBL/GenBank/DDBJ databases">
        <title>Section-level genome sequencing and comparative genomics of Aspergillus sections Usti and Cavernicolus.</title>
        <authorList>
            <consortium name="Lawrence Berkeley National Laboratory"/>
            <person name="Nybo J.L."/>
            <person name="Vesth T.C."/>
            <person name="Theobald S."/>
            <person name="Frisvad J.C."/>
            <person name="Larsen T.O."/>
            <person name="Kjaerboelling I."/>
            <person name="Rothschild-Mancinelli K."/>
            <person name="Lyhne E.K."/>
            <person name="Kogle M.E."/>
            <person name="Barry K."/>
            <person name="Clum A."/>
            <person name="Na H."/>
            <person name="Ledsgaard L."/>
            <person name="Lin J."/>
            <person name="Lipzen A."/>
            <person name="Kuo A."/>
            <person name="Riley R."/>
            <person name="Mondo S."/>
            <person name="Labutti K."/>
            <person name="Haridas S."/>
            <person name="Pangalinan J."/>
            <person name="Salamov A.A."/>
            <person name="Simmons B.A."/>
            <person name="Magnuson J.K."/>
            <person name="Chen J."/>
            <person name="Drula E."/>
            <person name="Henrissat B."/>
            <person name="Wiebenga A."/>
            <person name="Lubbers R.J."/>
            <person name="Gomes A.C."/>
            <person name="Makela M.R."/>
            <person name="Stajich J."/>
            <person name="Grigoriev I.V."/>
            <person name="Mortensen U.H."/>
            <person name="De Vries R.P."/>
            <person name="Baker S.E."/>
            <person name="Andersen M.R."/>
        </authorList>
    </citation>
    <scope>NUCLEOTIDE SEQUENCE [LARGE SCALE GENOMIC DNA]</scope>
    <source>
        <strain evidence="2 3">CBS 209.92</strain>
    </source>
</reference>
<proteinExistence type="predicted"/>
<name>A0ABR4FMH0_9EURO</name>
<feature type="repeat" description="ANK" evidence="1">
    <location>
        <begin position="121"/>
        <end position="153"/>
    </location>
</feature>
<dbReference type="Pfam" id="PF13637">
    <property type="entry name" value="Ank_4"/>
    <property type="match status" value="2"/>
</dbReference>
<dbReference type="PANTHER" id="PTHR24118:SF99">
    <property type="entry name" value="POTE ANKYRIN DOMAIN FAMILY MEMBER 3C-RELATED"/>
    <property type="match status" value="1"/>
</dbReference>
<dbReference type="Pfam" id="PF12796">
    <property type="entry name" value="Ank_2"/>
    <property type="match status" value="2"/>
</dbReference>
<dbReference type="SMART" id="SM00248">
    <property type="entry name" value="ANK"/>
    <property type="match status" value="9"/>
</dbReference>
<keyword evidence="3" id="KW-1185">Reference proteome</keyword>
<dbReference type="PROSITE" id="PS50088">
    <property type="entry name" value="ANK_REPEAT"/>
    <property type="match status" value="6"/>
</dbReference>
<dbReference type="Gene3D" id="1.25.40.20">
    <property type="entry name" value="Ankyrin repeat-containing domain"/>
    <property type="match status" value="3"/>
</dbReference>
<gene>
    <name evidence="2" type="ORF">BJX66DRAFT_344010</name>
</gene>
<comment type="caution">
    <text evidence="2">The sequence shown here is derived from an EMBL/GenBank/DDBJ whole genome shotgun (WGS) entry which is preliminary data.</text>
</comment>
<feature type="repeat" description="ANK" evidence="1">
    <location>
        <begin position="511"/>
        <end position="544"/>
    </location>
</feature>
<feature type="repeat" description="ANK" evidence="1">
    <location>
        <begin position="547"/>
        <end position="579"/>
    </location>
</feature>
<feature type="repeat" description="ANK" evidence="1">
    <location>
        <begin position="154"/>
        <end position="187"/>
    </location>
</feature>
<protein>
    <submittedName>
        <fullName evidence="2">Ankyrin repeat-containing domain protein</fullName>
    </submittedName>
</protein>
<dbReference type="InterPro" id="IPR002110">
    <property type="entry name" value="Ankyrin_rpt"/>
</dbReference>
<dbReference type="PRINTS" id="PR01415">
    <property type="entry name" value="ANKYRIN"/>
</dbReference>
<dbReference type="PANTHER" id="PTHR24118">
    <property type="entry name" value="POTE ANKYRIN DOMAIN"/>
    <property type="match status" value="1"/>
</dbReference>
<keyword evidence="1" id="KW-0040">ANK repeat</keyword>
<evidence type="ECO:0000256" key="1">
    <source>
        <dbReference type="PROSITE-ProRule" id="PRU00023"/>
    </source>
</evidence>
<evidence type="ECO:0000313" key="2">
    <source>
        <dbReference type="EMBL" id="KAL2784444.1"/>
    </source>
</evidence>
<dbReference type="EMBL" id="JBFTWV010000179">
    <property type="protein sequence ID" value="KAL2784444.1"/>
    <property type="molecule type" value="Genomic_DNA"/>
</dbReference>
<feature type="repeat" description="ANK" evidence="1">
    <location>
        <begin position="478"/>
        <end position="510"/>
    </location>
</feature>
<dbReference type="PROSITE" id="PS50297">
    <property type="entry name" value="ANK_REP_REGION"/>
    <property type="match status" value="6"/>
</dbReference>
<sequence>MASPTTLPPELIFDIADHLETSTDINALSQTSSQLHATLFGSIDGLNPNAVRHWIKAGTGLNQGSLEVAIINRGRLSGYFQPQKTVEGQKWVDSRLKVLREIIEILIEAGADVNVTSTPEGGLTALHVATWTGDNEIVELLLCAGADIRRLAQDGETVLHKAATGKASRGTVELLLQNGAAVDIDAWDLRGQTPLHVAAAAENETTALALLENGADVSVSGYMSGMPLHAVVDTNIRYYFVSPCRVSRIMKILLEHGADIDAVDNNGMTALAIVLTASNEYGDIVHCLIANRASVDLTDAEGQKRRDLSEIEEFPDFGRLQPSAEAECLLVIADHIPKDQDLNSLAQTSRRSHAILNHYLYRRTVRSGDSKTTICKFIKTANIAAVRHWIKARGDVITLVDGDSLLMQPIAARHFTRRYFDRLRNEACWELLPKGRMERLRLEVQKLRVQETQRMKTYHAIAELLLDTGADIHDITAAGQPLLHVAALAADEGMVRLLVARGVDVRSMTKRGSTALHAAALGANTIPVLQFLLDHGADTQIQTQTIDGITPLHGAIYANCKENAAFLLRNGAGAAYKARESKWDLLYTDADDADFDFVPYEDMQEILLDHGVDPEAMGVCGRSRWACVTNGDTVAAIECLVRIGADVNVKGPSAEILFRSARMWGLEDSLVQWFLAFIPD</sequence>
<dbReference type="Proteomes" id="UP001610563">
    <property type="component" value="Unassembled WGS sequence"/>
</dbReference>
<feature type="repeat" description="ANK" evidence="1">
    <location>
        <begin position="190"/>
        <end position="222"/>
    </location>
</feature>